<protein>
    <submittedName>
        <fullName evidence="1">Uncharacterized protein</fullName>
    </submittedName>
</protein>
<dbReference type="Proteomes" id="UP000265618">
    <property type="component" value="Unassembled WGS sequence"/>
</dbReference>
<comment type="caution">
    <text evidence="1">The sequence shown here is derived from an EMBL/GenBank/DDBJ whole genome shotgun (WGS) entry which is preliminary data.</text>
</comment>
<name>A0A9K3D426_9EUKA</name>
<dbReference type="SUPFAM" id="SSF55394">
    <property type="entry name" value="Bactericidal permeability-increasing protein, BPI"/>
    <property type="match status" value="1"/>
</dbReference>
<proteinExistence type="predicted"/>
<dbReference type="GO" id="GO:0008289">
    <property type="term" value="F:lipid binding"/>
    <property type="evidence" value="ECO:0007669"/>
    <property type="project" value="InterPro"/>
</dbReference>
<gene>
    <name evidence="1" type="ORF">KIPB_010673</name>
</gene>
<reference evidence="1 2" key="1">
    <citation type="journal article" date="2018" name="PLoS ONE">
        <title>The draft genome of Kipferlia bialata reveals reductive genome evolution in fornicate parasites.</title>
        <authorList>
            <person name="Tanifuji G."/>
            <person name="Takabayashi S."/>
            <person name="Kume K."/>
            <person name="Takagi M."/>
            <person name="Nakayama T."/>
            <person name="Kamikawa R."/>
            <person name="Inagaki Y."/>
            <person name="Hashimoto T."/>
        </authorList>
    </citation>
    <scope>NUCLEOTIDE SEQUENCE [LARGE SCALE GENOMIC DNA]</scope>
    <source>
        <strain evidence="1">NY0173</strain>
    </source>
</reference>
<feature type="non-terminal residue" evidence="1">
    <location>
        <position position="1"/>
    </location>
</feature>
<organism evidence="1 2">
    <name type="scientific">Kipferlia bialata</name>
    <dbReference type="NCBI Taxonomy" id="797122"/>
    <lineage>
        <taxon>Eukaryota</taxon>
        <taxon>Metamonada</taxon>
        <taxon>Carpediemonas-like organisms</taxon>
        <taxon>Kipferlia</taxon>
    </lineage>
</organism>
<accession>A0A9K3D426</accession>
<dbReference type="EMBL" id="BDIP01004061">
    <property type="protein sequence ID" value="GIQ88426.1"/>
    <property type="molecule type" value="Genomic_DNA"/>
</dbReference>
<keyword evidence="2" id="KW-1185">Reference proteome</keyword>
<dbReference type="InterPro" id="IPR017943">
    <property type="entry name" value="Bactericidal_perm-incr_a/b_dom"/>
</dbReference>
<evidence type="ECO:0000313" key="2">
    <source>
        <dbReference type="Proteomes" id="UP000265618"/>
    </source>
</evidence>
<evidence type="ECO:0000313" key="1">
    <source>
        <dbReference type="EMBL" id="GIQ88426.1"/>
    </source>
</evidence>
<dbReference type="Gene3D" id="3.15.20.10">
    <property type="entry name" value="Bactericidal permeability-increasing protein, domain 2"/>
    <property type="match status" value="1"/>
</dbReference>
<dbReference type="AlphaFoldDB" id="A0A9K3D426"/>
<sequence>GTVDPALVTNPQLQSLLNTATIGSICPGLYEAYPDAPIMLDLTMTETPSISVMPSAVFANVTGTVHVSVQDGTQGYVPALDLGFSVGMAGKPVSYNKPWYALTRSYFYFDYSPYNVSAWEMDSQYGDVHLDTPSATVLETYLSALAVVPWLNDWTEYHAPSFDFAGGYYDFDDYYTVLKEPETIVWCVPMQYLDEEAE</sequence>